<keyword evidence="4" id="KW-0472">Membrane</keyword>
<dbReference type="EMBL" id="CAHIKZ030002406">
    <property type="protein sequence ID" value="CAE1286437.1"/>
    <property type="molecule type" value="Genomic_DNA"/>
</dbReference>
<dbReference type="AlphaFoldDB" id="A0A812D2M9"/>
<keyword evidence="6" id="KW-1185">Reference proteome</keyword>
<comment type="caution">
    <text evidence="5">The sequence shown here is derived from an EMBL/GenBank/DDBJ whole genome shotgun (WGS) entry which is preliminary data.</text>
</comment>
<dbReference type="GO" id="GO:0008200">
    <property type="term" value="F:ion channel inhibitor activity"/>
    <property type="evidence" value="ECO:0007669"/>
    <property type="project" value="InterPro"/>
</dbReference>
<proteinExistence type="predicted"/>
<keyword evidence="4" id="KW-0812">Transmembrane</keyword>
<name>A0A812D2M9_ACAPH</name>
<comment type="subcellular location">
    <subcellularLocation>
        <location evidence="1">Secreted</location>
    </subcellularLocation>
</comment>
<reference evidence="5" key="1">
    <citation type="submission" date="2021-01" db="EMBL/GenBank/DDBJ databases">
        <authorList>
            <person name="Li R."/>
            <person name="Bekaert M."/>
        </authorList>
    </citation>
    <scope>NUCLEOTIDE SEQUENCE</scope>
    <source>
        <strain evidence="5">Farmed</strain>
    </source>
</reference>
<protein>
    <submittedName>
        <fullName evidence="5">Uncharacterized protein</fullName>
    </submittedName>
</protein>
<evidence type="ECO:0000256" key="4">
    <source>
        <dbReference type="SAM" id="Phobius"/>
    </source>
</evidence>
<keyword evidence="3" id="KW-1015">Disulfide bond</keyword>
<dbReference type="CDD" id="cd12960">
    <property type="entry name" value="Spider_toxin"/>
    <property type="match status" value="1"/>
</dbReference>
<evidence type="ECO:0000256" key="3">
    <source>
        <dbReference type="ARBA" id="ARBA00023157"/>
    </source>
</evidence>
<evidence type="ECO:0000313" key="6">
    <source>
        <dbReference type="Proteomes" id="UP000597762"/>
    </source>
</evidence>
<dbReference type="Proteomes" id="UP000597762">
    <property type="component" value="Unassembled WGS sequence"/>
</dbReference>
<keyword evidence="4" id="KW-1133">Transmembrane helix</keyword>
<feature type="transmembrane region" description="Helical" evidence="4">
    <location>
        <begin position="119"/>
        <end position="139"/>
    </location>
</feature>
<accession>A0A812D2M9</accession>
<sequence>MVATQPEGQAASVDSSNPLRSLGHLDMTVHTREAQLIFLHSNLLLLFQSPQQQPTLSCSASLLLTSSIIFLSFGSSYSSRSIYTNNSGSQPVICLENTTFRSSSLKIPFIRLQFSFQSLMMKIITLLSILLILLQAYTGTSRRYYARHRLEALARYQSLRRRTQNEQNTCSKWRQTCSPWSNSKNKCCDPSSLVCKCNLWMQNCRCVNKIWGG</sequence>
<dbReference type="InterPro" id="IPR004169">
    <property type="entry name" value="Spidertoxin"/>
</dbReference>
<evidence type="ECO:0000256" key="2">
    <source>
        <dbReference type="ARBA" id="ARBA00022525"/>
    </source>
</evidence>
<dbReference type="GO" id="GO:0005576">
    <property type="term" value="C:extracellular region"/>
    <property type="evidence" value="ECO:0007669"/>
    <property type="project" value="UniProtKB-SubCell"/>
</dbReference>
<evidence type="ECO:0000256" key="1">
    <source>
        <dbReference type="ARBA" id="ARBA00004613"/>
    </source>
</evidence>
<organism evidence="5 6">
    <name type="scientific">Acanthosepion pharaonis</name>
    <name type="common">Pharaoh cuttlefish</name>
    <name type="synonym">Sepia pharaonis</name>
    <dbReference type="NCBI Taxonomy" id="158019"/>
    <lineage>
        <taxon>Eukaryota</taxon>
        <taxon>Metazoa</taxon>
        <taxon>Spiralia</taxon>
        <taxon>Lophotrochozoa</taxon>
        <taxon>Mollusca</taxon>
        <taxon>Cephalopoda</taxon>
        <taxon>Coleoidea</taxon>
        <taxon>Decapodiformes</taxon>
        <taxon>Sepiida</taxon>
        <taxon>Sepiina</taxon>
        <taxon>Sepiidae</taxon>
        <taxon>Acanthosepion</taxon>
    </lineage>
</organism>
<evidence type="ECO:0000313" key="5">
    <source>
        <dbReference type="EMBL" id="CAE1286437.1"/>
    </source>
</evidence>
<dbReference type="OrthoDB" id="6100049at2759"/>
<gene>
    <name evidence="5" type="ORF">SPHA_46029</name>
</gene>
<keyword evidence="2" id="KW-0964">Secreted</keyword>